<dbReference type="RefSeq" id="WP_236960802.1">
    <property type="nucleotide sequence ID" value="NZ_JAETXX010000017.1"/>
</dbReference>
<evidence type="ECO:0000259" key="3">
    <source>
        <dbReference type="PROSITE" id="PS50110"/>
    </source>
</evidence>
<dbReference type="Gene3D" id="3.40.50.2300">
    <property type="match status" value="1"/>
</dbReference>
<dbReference type="PROSITE" id="PS50110">
    <property type="entry name" value="RESPONSE_REGULATORY"/>
    <property type="match status" value="1"/>
</dbReference>
<dbReference type="InterPro" id="IPR016032">
    <property type="entry name" value="Sig_transdc_resp-reg_C-effctor"/>
</dbReference>
<evidence type="ECO:0000313" key="4">
    <source>
        <dbReference type="EMBL" id="MCF8716392.1"/>
    </source>
</evidence>
<keyword evidence="1" id="KW-0238">DNA-binding</keyword>
<organism evidence="4 5">
    <name type="scientific">Joostella atrarenae</name>
    <dbReference type="NCBI Taxonomy" id="679257"/>
    <lineage>
        <taxon>Bacteria</taxon>
        <taxon>Pseudomonadati</taxon>
        <taxon>Bacteroidota</taxon>
        <taxon>Flavobacteriia</taxon>
        <taxon>Flavobacteriales</taxon>
        <taxon>Flavobacteriaceae</taxon>
        <taxon>Joostella</taxon>
    </lineage>
</organism>
<reference evidence="4 5" key="1">
    <citation type="submission" date="2021-01" db="EMBL/GenBank/DDBJ databases">
        <title>Genome sequencing of Joostella atrarenae M1-2 (= KCTC 23194).</title>
        <authorList>
            <person name="Zakaria M.R."/>
            <person name="Lam M.Q."/>
            <person name="Chong C.S."/>
        </authorList>
    </citation>
    <scope>NUCLEOTIDE SEQUENCE [LARGE SCALE GENOMIC DNA]</scope>
    <source>
        <strain evidence="4 5">M1-2</strain>
    </source>
</reference>
<feature type="domain" description="Response regulatory" evidence="3">
    <location>
        <begin position="7"/>
        <end position="134"/>
    </location>
</feature>
<dbReference type="Pfam" id="PF00072">
    <property type="entry name" value="Response_reg"/>
    <property type="match status" value="1"/>
</dbReference>
<dbReference type="PANTHER" id="PTHR45566:SF2">
    <property type="entry name" value="NARL SUBFAMILY"/>
    <property type="match status" value="1"/>
</dbReference>
<sequence>MNTSKFQILLVDDHPLITDAYEHAFINLGQEKEMKFQISVAHDFPSALHALDQRVYDIVFVDVQLEPSEQDDLLSGEDLGVRIRERFDNTKIVMSTTFNDHYRIQSIIEQVSPDGFLIKNDLTPPELQLAIWKVLKEPPYYSKTVVESMRQFISNDFVLDRIDRQLLYYLAQGANQYEIADLLSLSRAAIVKRKKHLKEVFDVENREDRILLEKARKKGFI</sequence>
<gene>
    <name evidence="4" type="ORF">JM658_16295</name>
</gene>
<feature type="modified residue" description="4-aspartylphosphate" evidence="2">
    <location>
        <position position="62"/>
    </location>
</feature>
<protein>
    <submittedName>
        <fullName evidence="4">Response regulator transcription factor</fullName>
    </submittedName>
</protein>
<dbReference type="Proteomes" id="UP000829517">
    <property type="component" value="Unassembled WGS sequence"/>
</dbReference>
<dbReference type="InterPro" id="IPR011006">
    <property type="entry name" value="CheY-like_superfamily"/>
</dbReference>
<dbReference type="InterPro" id="IPR051015">
    <property type="entry name" value="EvgA-like"/>
</dbReference>
<dbReference type="SUPFAM" id="SSF46894">
    <property type="entry name" value="C-terminal effector domain of the bipartite response regulators"/>
    <property type="match status" value="1"/>
</dbReference>
<dbReference type="SMART" id="SM00448">
    <property type="entry name" value="REC"/>
    <property type="match status" value="1"/>
</dbReference>
<dbReference type="EMBL" id="JAETXX010000017">
    <property type="protein sequence ID" value="MCF8716392.1"/>
    <property type="molecule type" value="Genomic_DNA"/>
</dbReference>
<evidence type="ECO:0000256" key="1">
    <source>
        <dbReference type="ARBA" id="ARBA00023125"/>
    </source>
</evidence>
<keyword evidence="2" id="KW-0597">Phosphoprotein</keyword>
<keyword evidence="5" id="KW-1185">Reference proteome</keyword>
<proteinExistence type="predicted"/>
<dbReference type="PANTHER" id="PTHR45566">
    <property type="entry name" value="HTH-TYPE TRANSCRIPTIONAL REGULATOR YHJB-RELATED"/>
    <property type="match status" value="1"/>
</dbReference>
<evidence type="ECO:0000313" key="5">
    <source>
        <dbReference type="Proteomes" id="UP000829517"/>
    </source>
</evidence>
<comment type="caution">
    <text evidence="4">The sequence shown here is derived from an EMBL/GenBank/DDBJ whole genome shotgun (WGS) entry which is preliminary data.</text>
</comment>
<dbReference type="SUPFAM" id="SSF52172">
    <property type="entry name" value="CheY-like"/>
    <property type="match status" value="1"/>
</dbReference>
<accession>A0ABS9J7J9</accession>
<name>A0ABS9J7J9_9FLAO</name>
<dbReference type="InterPro" id="IPR001789">
    <property type="entry name" value="Sig_transdc_resp-reg_receiver"/>
</dbReference>
<evidence type="ECO:0000256" key="2">
    <source>
        <dbReference type="PROSITE-ProRule" id="PRU00169"/>
    </source>
</evidence>